<evidence type="ECO:0000313" key="2">
    <source>
        <dbReference type="Proteomes" id="UP000296469"/>
    </source>
</evidence>
<keyword evidence="2" id="KW-1185">Reference proteome</keyword>
<dbReference type="OrthoDB" id="3260805at2"/>
<dbReference type="KEGG" id="celz:E5225_06680"/>
<organism evidence="1 2">
    <name type="scientific">Cellulomonas shaoxiangyii</name>
    <dbReference type="NCBI Taxonomy" id="2566013"/>
    <lineage>
        <taxon>Bacteria</taxon>
        <taxon>Bacillati</taxon>
        <taxon>Actinomycetota</taxon>
        <taxon>Actinomycetes</taxon>
        <taxon>Micrococcales</taxon>
        <taxon>Cellulomonadaceae</taxon>
        <taxon>Cellulomonas</taxon>
    </lineage>
</organism>
<dbReference type="RefSeq" id="WP_135975134.1">
    <property type="nucleotide sequence ID" value="NZ_CP039291.1"/>
</dbReference>
<reference evidence="1 2" key="1">
    <citation type="submission" date="2019-04" db="EMBL/GenBank/DDBJ databases">
        <title>Isolation and identification of Cellulomonas shaoxiangyii sp. Nov. isolated from feces of the Tibetan antelopes (Pantholops hodgsonii) in the Qinghai-Tibet plateau of China.</title>
        <authorList>
            <person name="Tian Z."/>
        </authorList>
    </citation>
    <scope>NUCLEOTIDE SEQUENCE [LARGE SCALE GENOMIC DNA]</scope>
    <source>
        <strain evidence="1 2">Z28</strain>
    </source>
</reference>
<proteinExistence type="predicted"/>
<protein>
    <submittedName>
        <fullName evidence="1">Uncharacterized protein</fullName>
    </submittedName>
</protein>
<sequence>MALFSRRRRLPDAVRRRLDLLPDDAVLAAAPLDGGRWAVVSRRALHLVDADPDAPVARAPWSDVDRGTLDAEARTLTVHWVSGARTDLPLADDPAARDVAQTFRERVQQSVVHVEHVTVPTGGRVRVALRRDEDGDLFTQAIGDARVDLRDPATARAVAAAEARVRDEVGLGS</sequence>
<evidence type="ECO:0000313" key="1">
    <source>
        <dbReference type="EMBL" id="QCB93280.1"/>
    </source>
</evidence>
<gene>
    <name evidence="1" type="ORF">E5225_06680</name>
</gene>
<name>A0A4P7SH50_9CELL</name>
<dbReference type="AlphaFoldDB" id="A0A4P7SH50"/>
<dbReference type="EMBL" id="CP039291">
    <property type="protein sequence ID" value="QCB93280.1"/>
    <property type="molecule type" value="Genomic_DNA"/>
</dbReference>
<dbReference type="Proteomes" id="UP000296469">
    <property type="component" value="Chromosome"/>
</dbReference>
<accession>A0A4P7SH50</accession>